<feature type="transmembrane region" description="Helical" evidence="1">
    <location>
        <begin position="78"/>
        <end position="97"/>
    </location>
</feature>
<reference evidence="2 3" key="1">
    <citation type="submission" date="2019-06" db="EMBL/GenBank/DDBJ databases">
        <title>Sequencing the genomes of 1000 actinobacteria strains.</title>
        <authorList>
            <person name="Klenk H.-P."/>
        </authorList>
    </citation>
    <scope>NUCLEOTIDE SEQUENCE [LARGE SCALE GENOMIC DNA]</scope>
    <source>
        <strain evidence="2 3">DSM 44826</strain>
    </source>
</reference>
<dbReference type="PANTHER" id="PTHR23542">
    <property type="match status" value="1"/>
</dbReference>
<dbReference type="Pfam" id="PF07690">
    <property type="entry name" value="MFS_1"/>
    <property type="match status" value="1"/>
</dbReference>
<dbReference type="OrthoDB" id="4116926at2"/>
<organism evidence="2 3">
    <name type="scientific">Kitasatospora viridis</name>
    <dbReference type="NCBI Taxonomy" id="281105"/>
    <lineage>
        <taxon>Bacteria</taxon>
        <taxon>Bacillati</taxon>
        <taxon>Actinomycetota</taxon>
        <taxon>Actinomycetes</taxon>
        <taxon>Kitasatosporales</taxon>
        <taxon>Streptomycetaceae</taxon>
        <taxon>Kitasatospora</taxon>
    </lineage>
</organism>
<keyword evidence="3" id="KW-1185">Reference proteome</keyword>
<feature type="transmembrane region" description="Helical" evidence="1">
    <location>
        <begin position="213"/>
        <end position="231"/>
    </location>
</feature>
<dbReference type="EMBL" id="VIWT01000001">
    <property type="protein sequence ID" value="TWG00799.1"/>
    <property type="molecule type" value="Genomic_DNA"/>
</dbReference>
<feature type="transmembrane region" description="Helical" evidence="1">
    <location>
        <begin position="275"/>
        <end position="296"/>
    </location>
</feature>
<protein>
    <submittedName>
        <fullName evidence="2">Putative MFS family arabinose efflux permease</fullName>
    </submittedName>
</protein>
<accession>A0A561UN62</accession>
<dbReference type="GO" id="GO:0022857">
    <property type="term" value="F:transmembrane transporter activity"/>
    <property type="evidence" value="ECO:0007669"/>
    <property type="project" value="InterPro"/>
</dbReference>
<dbReference type="AlphaFoldDB" id="A0A561UN62"/>
<feature type="transmembrane region" description="Helical" evidence="1">
    <location>
        <begin position="332"/>
        <end position="355"/>
    </location>
</feature>
<evidence type="ECO:0000313" key="3">
    <source>
        <dbReference type="Proteomes" id="UP000317940"/>
    </source>
</evidence>
<dbReference type="Proteomes" id="UP000317940">
    <property type="component" value="Unassembled WGS sequence"/>
</dbReference>
<feature type="transmembrane region" description="Helical" evidence="1">
    <location>
        <begin position="47"/>
        <end position="66"/>
    </location>
</feature>
<dbReference type="RefSeq" id="WP_145906843.1">
    <property type="nucleotide sequence ID" value="NZ_BAAAMZ010000003.1"/>
</dbReference>
<proteinExistence type="predicted"/>
<sequence>MSASTSYRAVLALPSARRLFLAALAARLCYGVLSIPLLLAVRAGTGSYALAGTTVGLAGLGTALLGPFRARLVERHPAVLRPMALVYAVLLALLATACAERWPAPLLVATAVLAGCCPPPVGPLMRTLWGRLAADEAQLQSALSLDTAAESTVFALGPVLAGSLVAASSAAVVLGSCAVLVLIGFGLLAAALPAPAESGRATGRGRTPLLAKGFLPLVGLAAAVAAALAMAEVGLLASWGTLITGVLTTLFSVGGVVGGLLYGRLSVPVPLSRRPLLLAGAAALCYALPAGVPVVAVGGVGLLLAGAFSDVLLVTCYQLVDHLVPAGSRTEAGAWLNTGYNLGAAAGAALAGALVERTGAGAVLPVAAAVVAGFALLAALAAVVGARRGAAPDGAGAEVGHELGEELAAELGREPADQVRV</sequence>
<keyword evidence="1" id="KW-0472">Membrane</keyword>
<dbReference type="InterPro" id="IPR011701">
    <property type="entry name" value="MFS"/>
</dbReference>
<gene>
    <name evidence="2" type="ORF">FHX73_114679</name>
</gene>
<dbReference type="Gene3D" id="1.20.1250.20">
    <property type="entry name" value="MFS general substrate transporter like domains"/>
    <property type="match status" value="1"/>
</dbReference>
<evidence type="ECO:0000313" key="2">
    <source>
        <dbReference type="EMBL" id="TWG00799.1"/>
    </source>
</evidence>
<dbReference type="PANTHER" id="PTHR23542:SF1">
    <property type="entry name" value="MAJOR FACILITATOR SUPERFAMILY (MFS) PROFILE DOMAIN-CONTAINING PROTEIN"/>
    <property type="match status" value="1"/>
</dbReference>
<keyword evidence="1" id="KW-1133">Transmembrane helix</keyword>
<dbReference type="InterPro" id="IPR036259">
    <property type="entry name" value="MFS_trans_sf"/>
</dbReference>
<feature type="transmembrane region" description="Helical" evidence="1">
    <location>
        <begin position="237"/>
        <end position="263"/>
    </location>
</feature>
<evidence type="ECO:0000256" key="1">
    <source>
        <dbReference type="SAM" id="Phobius"/>
    </source>
</evidence>
<feature type="transmembrane region" description="Helical" evidence="1">
    <location>
        <begin position="361"/>
        <end position="384"/>
    </location>
</feature>
<dbReference type="SUPFAM" id="SSF103473">
    <property type="entry name" value="MFS general substrate transporter"/>
    <property type="match status" value="1"/>
</dbReference>
<feature type="transmembrane region" description="Helical" evidence="1">
    <location>
        <begin position="164"/>
        <end position="192"/>
    </location>
</feature>
<comment type="caution">
    <text evidence="2">The sequence shown here is derived from an EMBL/GenBank/DDBJ whole genome shotgun (WGS) entry which is preliminary data.</text>
</comment>
<feature type="transmembrane region" description="Helical" evidence="1">
    <location>
        <begin position="20"/>
        <end position="41"/>
    </location>
</feature>
<name>A0A561UN62_9ACTN</name>
<keyword evidence="1" id="KW-0812">Transmembrane</keyword>